<dbReference type="eggNOG" id="COG4319">
    <property type="taxonomic scope" value="Bacteria"/>
</dbReference>
<proteinExistence type="predicted"/>
<dbReference type="eggNOG" id="COG0645">
    <property type="taxonomic scope" value="Bacteria"/>
</dbReference>
<dbReference type="STRING" id="1141662.OOA_19104"/>
<accession>K8W6C0</accession>
<dbReference type="Proteomes" id="UP000009336">
    <property type="component" value="Unassembled WGS sequence"/>
</dbReference>
<reference evidence="1 2" key="1">
    <citation type="journal article" date="2012" name="BMC Genomics">
        <title>Comparative genomics of bacteria in the genus Providencia isolated from wild Drosophila melanogaster.</title>
        <authorList>
            <person name="Galac M.R."/>
            <person name="Lazzaro B.P."/>
        </authorList>
    </citation>
    <scope>NUCLEOTIDE SEQUENCE [LARGE SCALE GENOMIC DNA]</scope>
    <source>
        <strain evidence="1 2">DSM 19968</strain>
    </source>
</reference>
<dbReference type="InterPro" id="IPR027417">
    <property type="entry name" value="P-loop_NTPase"/>
</dbReference>
<dbReference type="SUPFAM" id="SSF54427">
    <property type="entry name" value="NTF2-like"/>
    <property type="match status" value="1"/>
</dbReference>
<dbReference type="Gene3D" id="3.10.450.50">
    <property type="match status" value="1"/>
</dbReference>
<evidence type="ECO:0008006" key="3">
    <source>
        <dbReference type="Google" id="ProtNLM"/>
    </source>
</evidence>
<evidence type="ECO:0000313" key="2">
    <source>
        <dbReference type="Proteomes" id="UP000009336"/>
    </source>
</evidence>
<organism evidence="1 2">
    <name type="scientific">Providencia burhodogranariea DSM 19968</name>
    <dbReference type="NCBI Taxonomy" id="1141662"/>
    <lineage>
        <taxon>Bacteria</taxon>
        <taxon>Pseudomonadati</taxon>
        <taxon>Pseudomonadota</taxon>
        <taxon>Gammaproteobacteria</taxon>
        <taxon>Enterobacterales</taxon>
        <taxon>Morganellaceae</taxon>
        <taxon>Providencia</taxon>
    </lineage>
</organism>
<dbReference type="Pfam" id="PF13671">
    <property type="entry name" value="AAA_33"/>
    <property type="match status" value="1"/>
</dbReference>
<keyword evidence="2" id="KW-1185">Reference proteome</keyword>
<dbReference type="AlphaFoldDB" id="K8W6C0"/>
<dbReference type="RefSeq" id="WP_008913785.1">
    <property type="nucleotide sequence ID" value="NZ_KB233227.1"/>
</dbReference>
<sequence length="264" mass="29536">MNFYSENGSLVVKDDLHVSGKESLRKAFIAIAEFFNHTLQVAQGTVKVIFGEDCALVLAETLLNAKMHNGADFDTVREATYVFKFIEDQWLCVIDNSYGTDLLKSAAEARLHFLCGKIASGKSTLAKTLAYKARTVLISEDAWLSTLYPGQITELSHYIEKSTLIKSVLETHIPQLVKAGNTVVMDFPANTPAQRKWLKSLAESSGVPYVFHVLKVDSDECKRRLSKRNEVGDNPFKTSDAEFDLITQHFSYPSDDEQLICQDD</sequence>
<dbReference type="PATRIC" id="fig|1141662.3.peg.3880"/>
<protein>
    <recommendedName>
        <fullName evidence="3">ATP-binding protein</fullName>
    </recommendedName>
</protein>
<dbReference type="HOGENOM" id="CLU_1053178_0_0_6"/>
<dbReference type="Gene3D" id="3.40.50.300">
    <property type="entry name" value="P-loop containing nucleotide triphosphate hydrolases"/>
    <property type="match status" value="1"/>
</dbReference>
<evidence type="ECO:0000313" key="1">
    <source>
        <dbReference type="EMBL" id="EKT53012.1"/>
    </source>
</evidence>
<dbReference type="SUPFAM" id="SSF52540">
    <property type="entry name" value="P-loop containing nucleoside triphosphate hydrolases"/>
    <property type="match status" value="1"/>
</dbReference>
<dbReference type="InterPro" id="IPR032710">
    <property type="entry name" value="NTF2-like_dom_sf"/>
</dbReference>
<gene>
    <name evidence="1" type="ORF">OOA_19104</name>
</gene>
<comment type="caution">
    <text evidence="1">The sequence shown here is derived from an EMBL/GenBank/DDBJ whole genome shotgun (WGS) entry which is preliminary data.</text>
</comment>
<name>K8W6C0_9GAMM</name>
<dbReference type="EMBL" id="AKKL01000054">
    <property type="protein sequence ID" value="EKT53012.1"/>
    <property type="molecule type" value="Genomic_DNA"/>
</dbReference>